<reference evidence="1 2" key="1">
    <citation type="submission" date="2019-05" db="EMBL/GenBank/DDBJ databases">
        <authorList>
            <consortium name="Pathogen Informatics"/>
        </authorList>
    </citation>
    <scope>NUCLEOTIDE SEQUENCE [LARGE SCALE GENOMIC DNA]</scope>
    <source>
        <strain evidence="1 2">NCTC13032</strain>
    </source>
</reference>
<sequence length="505" mass="58288">MDEKQVIFLYDIAKTDVMDYLGCFDDENDLKIERIKILNKLVSLGYLKQSDIDKECKYIVDEILINSEAARFNNAKIFVDTKHIYGKRKQEIEALITKYHDDSGIEVVDSDIKYQIEDVTVLKGDKNIIVGRIINTLLVEYFNNKEVGLDINLSSEIRHGFFGNLICSSPQSKHLITELDENGNYKSNDYWLEYYNMINDNILSDIDALLVKFSADFNKLIDVAENWMKTSLNGDEPDRVFFFDISLEEFACIKNMLDEKQIVEDIAASIFELFNDKLAKCLYIMKLKLNEIFSAKIDDLYSELIESINQAKRGTSMSDLLDEIKLSNTEVNEHVRTVCEWFSLKKSTQLENIELEKLVQLAIKCFQQINNCEINVKINKVDKYYIPGSHLYVLVLCLINFLNNSYKFSKDNLVVTINISGDENDKFRISISNQMSERAISLLHNGHFEQIRLKLTNMNDSDLLLNNGGSGLYKCLHALKNVSKSYNITPSYDDDVFEVEITYGY</sequence>
<dbReference type="EMBL" id="LR590464">
    <property type="protein sequence ID" value="VTP65610.1"/>
    <property type="molecule type" value="Genomic_DNA"/>
</dbReference>
<name>A0A4U9HN44_9ENTR</name>
<gene>
    <name evidence="1" type="ORF">NCTC13032_02112</name>
</gene>
<dbReference type="AlphaFoldDB" id="A0A4U9HN44"/>
<protein>
    <submittedName>
        <fullName evidence="1">Uncharacterized protein</fullName>
    </submittedName>
</protein>
<proteinExistence type="predicted"/>
<dbReference type="Proteomes" id="UP000310719">
    <property type="component" value="Chromosome"/>
</dbReference>
<evidence type="ECO:0000313" key="1">
    <source>
        <dbReference type="EMBL" id="VTP65610.1"/>
    </source>
</evidence>
<organism evidence="1 2">
    <name type="scientific">Leclercia adecarboxylata</name>
    <dbReference type="NCBI Taxonomy" id="83655"/>
    <lineage>
        <taxon>Bacteria</taxon>
        <taxon>Pseudomonadati</taxon>
        <taxon>Pseudomonadota</taxon>
        <taxon>Gammaproteobacteria</taxon>
        <taxon>Enterobacterales</taxon>
        <taxon>Enterobacteriaceae</taxon>
        <taxon>Leclercia</taxon>
    </lineage>
</organism>
<accession>A0A4U9HN44</accession>
<evidence type="ECO:0000313" key="2">
    <source>
        <dbReference type="Proteomes" id="UP000310719"/>
    </source>
</evidence>